<proteinExistence type="predicted"/>
<dbReference type="Proteomes" id="UP000613974">
    <property type="component" value="Unassembled WGS sequence"/>
</dbReference>
<feature type="transmembrane region" description="Helical" evidence="1">
    <location>
        <begin position="18"/>
        <end position="39"/>
    </location>
</feature>
<dbReference type="EMBL" id="BNEC01000005">
    <property type="protein sequence ID" value="GHI68895.1"/>
    <property type="molecule type" value="Genomic_DNA"/>
</dbReference>
<keyword evidence="3" id="KW-1185">Reference proteome</keyword>
<evidence type="ECO:0000313" key="2">
    <source>
        <dbReference type="EMBL" id="GHI68895.1"/>
    </source>
</evidence>
<keyword evidence="1" id="KW-0812">Transmembrane</keyword>
<gene>
    <name evidence="2" type="ORF">Snoj_28130</name>
</gene>
<keyword evidence="1" id="KW-0472">Membrane</keyword>
<evidence type="ECO:0000256" key="1">
    <source>
        <dbReference type="SAM" id="Phobius"/>
    </source>
</evidence>
<organism evidence="2 3">
    <name type="scientific">Streptomyces nojiriensis</name>
    <dbReference type="NCBI Taxonomy" id="66374"/>
    <lineage>
        <taxon>Bacteria</taxon>
        <taxon>Bacillati</taxon>
        <taxon>Actinomycetota</taxon>
        <taxon>Actinomycetes</taxon>
        <taxon>Kitasatosporales</taxon>
        <taxon>Streptomycetaceae</taxon>
        <taxon>Streptomyces</taxon>
    </lineage>
</organism>
<reference evidence="3" key="1">
    <citation type="submission" date="2023-07" db="EMBL/GenBank/DDBJ databases">
        <title>Whole genome shotgun sequence of Streptomyces nojiriensis NBRC 13794.</title>
        <authorList>
            <person name="Komaki H."/>
            <person name="Tamura T."/>
        </authorList>
    </citation>
    <scope>NUCLEOTIDE SEQUENCE [LARGE SCALE GENOMIC DNA]</scope>
    <source>
        <strain evidence="3">NBRC 13794</strain>
    </source>
</reference>
<sequence>MRCSPIEHVERELTALDVVGFISAVAGVTPVVFAVYRAWGRASRGRVGREGALARAGRSPGTACGCCWSVIVRHESSGGGRVTVWTTLVASPASDPREPERGPW</sequence>
<comment type="caution">
    <text evidence="2">The sequence shown here is derived from an EMBL/GenBank/DDBJ whole genome shotgun (WGS) entry which is preliminary data.</text>
</comment>
<evidence type="ECO:0000313" key="3">
    <source>
        <dbReference type="Proteomes" id="UP000613974"/>
    </source>
</evidence>
<accession>A0ABQ3SM41</accession>
<keyword evidence="1" id="KW-1133">Transmembrane helix</keyword>
<protein>
    <submittedName>
        <fullName evidence="2">Uncharacterized protein</fullName>
    </submittedName>
</protein>
<name>A0ABQ3SM41_9ACTN</name>